<comment type="catalytic activity">
    <reaction evidence="1">
        <text>ATP + protein L-histidine = ADP + protein N-phospho-L-histidine.</text>
        <dbReference type="EC" id="2.7.13.3"/>
    </reaction>
</comment>
<dbReference type="Gene3D" id="3.30.565.10">
    <property type="entry name" value="Histidine kinase-like ATPase, C-terminal domain"/>
    <property type="match status" value="1"/>
</dbReference>
<dbReference type="EC" id="2.7.13.3" evidence="2"/>
<evidence type="ECO:0000256" key="7">
    <source>
        <dbReference type="ARBA" id="ARBA00022840"/>
    </source>
</evidence>
<feature type="region of interest" description="Disordered" evidence="9">
    <location>
        <begin position="266"/>
        <end position="298"/>
    </location>
</feature>
<dbReference type="InterPro" id="IPR036890">
    <property type="entry name" value="HATPase_C_sf"/>
</dbReference>
<dbReference type="STRING" id="157783.LK03_20265"/>
<keyword evidence="4" id="KW-0808">Transferase</keyword>
<keyword evidence="3" id="KW-0597">Phosphoprotein</keyword>
<dbReference type="SMART" id="SM00387">
    <property type="entry name" value="HATPase_c"/>
    <property type="match status" value="1"/>
</dbReference>
<evidence type="ECO:0000259" key="10">
    <source>
        <dbReference type="PROSITE" id="PS50109"/>
    </source>
</evidence>
<evidence type="ECO:0000313" key="11">
    <source>
        <dbReference type="EMBL" id="AIR91459.1"/>
    </source>
</evidence>
<dbReference type="PANTHER" id="PTHR24421:SF10">
    <property type="entry name" value="NITRATE_NITRITE SENSOR PROTEIN NARQ"/>
    <property type="match status" value="1"/>
</dbReference>
<evidence type="ECO:0000256" key="6">
    <source>
        <dbReference type="ARBA" id="ARBA00022777"/>
    </source>
</evidence>
<keyword evidence="7" id="KW-0067">ATP-binding</keyword>
<keyword evidence="6 11" id="KW-0418">Kinase</keyword>
<reference evidence="11 12" key="1">
    <citation type="submission" date="2014-09" db="EMBL/GenBank/DDBJ databases">
        <authorList>
            <person name="Chan K.-G."/>
        </authorList>
    </citation>
    <scope>NUCLEOTIDE SEQUENCE [LARGE SCALE GENOMIC DNA]</scope>
    <source>
        <strain evidence="11 12">ND07</strain>
    </source>
</reference>
<feature type="domain" description="Histidine kinase" evidence="10">
    <location>
        <begin position="196"/>
        <end position="284"/>
    </location>
</feature>
<gene>
    <name evidence="11" type="ORF">LK03_20265</name>
</gene>
<evidence type="ECO:0000256" key="2">
    <source>
        <dbReference type="ARBA" id="ARBA00012438"/>
    </source>
</evidence>
<dbReference type="GO" id="GO:0005524">
    <property type="term" value="F:ATP binding"/>
    <property type="evidence" value="ECO:0007669"/>
    <property type="project" value="UniProtKB-KW"/>
</dbReference>
<dbReference type="CDD" id="cd16917">
    <property type="entry name" value="HATPase_UhpB-NarQ-NarX-like"/>
    <property type="match status" value="1"/>
</dbReference>
<dbReference type="PROSITE" id="PS50109">
    <property type="entry name" value="HIS_KIN"/>
    <property type="match status" value="1"/>
</dbReference>
<protein>
    <recommendedName>
        <fullName evidence="2">histidine kinase</fullName>
        <ecNumber evidence="2">2.7.13.3</ecNumber>
    </recommendedName>
</protein>
<evidence type="ECO:0000313" key="12">
    <source>
        <dbReference type="Proteomes" id="UP000029493"/>
    </source>
</evidence>
<evidence type="ECO:0000256" key="9">
    <source>
        <dbReference type="SAM" id="MobiDB-lite"/>
    </source>
</evidence>
<dbReference type="KEGG" id="psw:LK03_20265"/>
<dbReference type="SUPFAM" id="SSF55874">
    <property type="entry name" value="ATPase domain of HSP90 chaperone/DNA topoisomerase II/histidine kinase"/>
    <property type="match status" value="1"/>
</dbReference>
<name>A0A089WW31_9PSED</name>
<dbReference type="InterPro" id="IPR011712">
    <property type="entry name" value="Sig_transdc_His_kin_sub3_dim/P"/>
</dbReference>
<evidence type="ECO:0000256" key="3">
    <source>
        <dbReference type="ARBA" id="ARBA00022553"/>
    </source>
</evidence>
<accession>A0A089WW31</accession>
<dbReference type="GO" id="GO:0000155">
    <property type="term" value="F:phosphorelay sensor kinase activity"/>
    <property type="evidence" value="ECO:0007669"/>
    <property type="project" value="InterPro"/>
</dbReference>
<dbReference type="AlphaFoldDB" id="A0A089WW31"/>
<dbReference type="InterPro" id="IPR050482">
    <property type="entry name" value="Sensor_HK_TwoCompSys"/>
</dbReference>
<dbReference type="RefSeq" id="WP_038414265.1">
    <property type="nucleotide sequence ID" value="NZ_CP009455.1"/>
</dbReference>
<dbReference type="PANTHER" id="PTHR24421">
    <property type="entry name" value="NITRATE/NITRITE SENSOR PROTEIN NARX-RELATED"/>
    <property type="match status" value="1"/>
</dbReference>
<keyword evidence="8" id="KW-0902">Two-component regulatory system</keyword>
<dbReference type="InterPro" id="IPR005467">
    <property type="entry name" value="His_kinase_dom"/>
</dbReference>
<dbReference type="GO" id="GO:0016020">
    <property type="term" value="C:membrane"/>
    <property type="evidence" value="ECO:0007669"/>
    <property type="project" value="InterPro"/>
</dbReference>
<dbReference type="Proteomes" id="UP000029493">
    <property type="component" value="Chromosome"/>
</dbReference>
<dbReference type="EMBL" id="CP009455">
    <property type="protein sequence ID" value="AIR91459.1"/>
    <property type="molecule type" value="Genomic_DNA"/>
</dbReference>
<dbReference type="Pfam" id="PF02518">
    <property type="entry name" value="HATPase_c"/>
    <property type="match status" value="1"/>
</dbReference>
<evidence type="ECO:0000256" key="8">
    <source>
        <dbReference type="ARBA" id="ARBA00023012"/>
    </source>
</evidence>
<sequence length="298" mass="33164">MPSCAKPRSRPCQRSALLRRVTGLLCTASLAANLYYWERAQALPGEVLLLQGLALLAVLGLLQQRRRAISLLPEELAQRMLMVQEGERQHLSRELHDDIGQLLTAATLQLDWLRRRLPGELKPHALTLRGTLEQTLTHVRDVTCLLNPRQLLSLGLEASLRAHLLRTLQASPVRWTLHCPQRLDGVPTAISMAAFRITQEAVTNLLRHAHANNLHIELRRSEEGLLLRIEDDGVGFDPGADPQLLGQRGLAGMQERAQALQGTFSLSSQPGQGTRIEARLPWPPRTHPRARTPVSNGL</sequence>
<keyword evidence="5" id="KW-0547">Nucleotide-binding</keyword>
<evidence type="ECO:0000256" key="5">
    <source>
        <dbReference type="ARBA" id="ARBA00022741"/>
    </source>
</evidence>
<proteinExistence type="predicted"/>
<dbReference type="GO" id="GO:0046983">
    <property type="term" value="F:protein dimerization activity"/>
    <property type="evidence" value="ECO:0007669"/>
    <property type="project" value="InterPro"/>
</dbReference>
<dbReference type="OrthoDB" id="9797605at2"/>
<dbReference type="InterPro" id="IPR003594">
    <property type="entry name" value="HATPase_dom"/>
</dbReference>
<evidence type="ECO:0000256" key="1">
    <source>
        <dbReference type="ARBA" id="ARBA00000085"/>
    </source>
</evidence>
<organism evidence="11 12">
    <name type="scientific">Pseudomonas cremoricolorata</name>
    <dbReference type="NCBI Taxonomy" id="157783"/>
    <lineage>
        <taxon>Bacteria</taxon>
        <taxon>Pseudomonadati</taxon>
        <taxon>Pseudomonadota</taxon>
        <taxon>Gammaproteobacteria</taxon>
        <taxon>Pseudomonadales</taxon>
        <taxon>Pseudomonadaceae</taxon>
        <taxon>Pseudomonas</taxon>
    </lineage>
</organism>
<dbReference type="Gene3D" id="1.20.5.1930">
    <property type="match status" value="1"/>
</dbReference>
<dbReference type="Pfam" id="PF07730">
    <property type="entry name" value="HisKA_3"/>
    <property type="match status" value="1"/>
</dbReference>
<evidence type="ECO:0000256" key="4">
    <source>
        <dbReference type="ARBA" id="ARBA00022679"/>
    </source>
</evidence>
<keyword evidence="12" id="KW-1185">Reference proteome</keyword>
<dbReference type="eggNOG" id="COG4585">
    <property type="taxonomic scope" value="Bacteria"/>
</dbReference>